<accession>A0AAE3K4I8</accession>
<comment type="caution">
    <text evidence="2">The sequence shown here is derived from an EMBL/GenBank/DDBJ whole genome shotgun (WGS) entry which is preliminary data.</text>
</comment>
<dbReference type="PANTHER" id="PTHR35271">
    <property type="entry name" value="ABC TRANSPORTER, SUBSTRATE-BINDING LIPOPROTEIN-RELATED"/>
    <property type="match status" value="1"/>
</dbReference>
<dbReference type="Proteomes" id="UP001139365">
    <property type="component" value="Unassembled WGS sequence"/>
</dbReference>
<sequence length="319" mass="33482">MKKTVSAVLAVITVIVSLFAFASCGNGGKKTIAIIQFGSHASLNNCYDGIIAGLKENGIDLDKYDVKYVNSNFDPSVSQSQAQSFVNGKAEIIIAIATPSAVAAATAAEGEIPVVYCAITDGSVMSNYENVTGSSDVPDFEKQLQLVTAFMGKKDLKIGVLFSTDESSSPFQIANLKKAAEAYQGMEILDSAVSDITTIDTKVNELIASGAECFINILDNTVVGKLESNILPITNEKKIPVFGSEIEQVKVGCAASASIEYLDVGRAAGKAAAEILSGKKASDIPVATVTEPHNYYNSKVCTELGLTIPETVSAEDVGK</sequence>
<evidence type="ECO:0000313" key="3">
    <source>
        <dbReference type="Proteomes" id="UP001139365"/>
    </source>
</evidence>
<feature type="signal peptide" evidence="1">
    <location>
        <begin position="1"/>
        <end position="22"/>
    </location>
</feature>
<dbReference type="AlphaFoldDB" id="A0AAE3K4I8"/>
<protein>
    <submittedName>
        <fullName evidence="2">ABC transporter substrate-binding protein</fullName>
    </submittedName>
</protein>
<dbReference type="EMBL" id="JALEMU010000121">
    <property type="protein sequence ID" value="MCI5756108.1"/>
    <property type="molecule type" value="Genomic_DNA"/>
</dbReference>
<dbReference type="PANTHER" id="PTHR35271:SF1">
    <property type="entry name" value="ABC TRANSPORTER, SUBSTRATE-BINDING LIPOPROTEIN"/>
    <property type="match status" value="1"/>
</dbReference>
<dbReference type="SUPFAM" id="SSF53822">
    <property type="entry name" value="Periplasmic binding protein-like I"/>
    <property type="match status" value="1"/>
</dbReference>
<dbReference type="InterPro" id="IPR028082">
    <property type="entry name" value="Peripla_BP_I"/>
</dbReference>
<dbReference type="PROSITE" id="PS51257">
    <property type="entry name" value="PROKAR_LIPOPROTEIN"/>
    <property type="match status" value="1"/>
</dbReference>
<organism evidence="2 3">
    <name type="scientific">Candidatus Colimorpha enterica</name>
    <dbReference type="NCBI Taxonomy" id="3083063"/>
    <lineage>
        <taxon>Bacteria</taxon>
        <taxon>Pseudomonadati</taxon>
        <taxon>Bacteroidota</taxon>
        <taxon>Bacteroidia</taxon>
        <taxon>Bacteroidales</taxon>
        <taxon>Candidatus Colimorpha</taxon>
    </lineage>
</organism>
<evidence type="ECO:0000313" key="2">
    <source>
        <dbReference type="EMBL" id="MCI5756108.1"/>
    </source>
</evidence>
<dbReference type="Gene3D" id="3.40.50.2300">
    <property type="match status" value="2"/>
</dbReference>
<proteinExistence type="predicted"/>
<evidence type="ECO:0000256" key="1">
    <source>
        <dbReference type="SAM" id="SignalP"/>
    </source>
</evidence>
<dbReference type="InterPro" id="IPR007487">
    <property type="entry name" value="ABC_transpt-TYRBP-like"/>
</dbReference>
<dbReference type="Pfam" id="PF04392">
    <property type="entry name" value="ABC_sub_bind"/>
    <property type="match status" value="1"/>
</dbReference>
<gene>
    <name evidence="2" type="ORF">MR241_07425</name>
</gene>
<dbReference type="CDD" id="cd06325">
    <property type="entry name" value="PBP1_ABC_unchar_transporter"/>
    <property type="match status" value="1"/>
</dbReference>
<reference evidence="2 3" key="1">
    <citation type="submission" date="2022-03" db="EMBL/GenBank/DDBJ databases">
        <title>Metagenome-assembled genomes from swine fecal metagenomes.</title>
        <authorList>
            <person name="Holman D.B."/>
            <person name="Kommadath A."/>
        </authorList>
    </citation>
    <scope>NUCLEOTIDE SEQUENCE [LARGE SCALE GENOMIC DNA]</scope>
    <source>
        <strain evidence="2">SUG147</strain>
    </source>
</reference>
<keyword evidence="1" id="KW-0732">Signal</keyword>
<name>A0AAE3K4I8_9BACT</name>
<feature type="chain" id="PRO_5042058815" evidence="1">
    <location>
        <begin position="23"/>
        <end position="319"/>
    </location>
</feature>